<evidence type="ECO:0000313" key="1">
    <source>
        <dbReference type="EMBL" id="BBA28401.1"/>
    </source>
</evidence>
<organism evidence="1 2">
    <name type="scientific">Prevotella melaninogenica</name>
    <dbReference type="NCBI Taxonomy" id="28132"/>
    <lineage>
        <taxon>Bacteria</taxon>
        <taxon>Pseudomonadati</taxon>
        <taxon>Bacteroidota</taxon>
        <taxon>Bacteroidia</taxon>
        <taxon>Bacteroidales</taxon>
        <taxon>Prevotellaceae</taxon>
        <taxon>Prevotella</taxon>
    </lineage>
</organism>
<sequence length="67" mass="7669">MGTTISTLASRIACKQAYQEKKKLESLQRIARYLSAEEREVLFSGNGFVRVPKEEAERMKIDAYLNT</sequence>
<gene>
    <name evidence="1" type="ORF">PMEL1_00298</name>
</gene>
<dbReference type="RefSeq" id="WP_120173649.1">
    <property type="nucleotide sequence ID" value="NZ_AP018049.1"/>
</dbReference>
<dbReference type="AlphaFoldDB" id="A0A250KFL9"/>
<dbReference type="Proteomes" id="UP000267517">
    <property type="component" value="Chromosome I"/>
</dbReference>
<protein>
    <submittedName>
        <fullName evidence="1">Uncharacterized protein</fullName>
    </submittedName>
</protein>
<reference evidence="1 2" key="1">
    <citation type="submission" date="2017-05" db="EMBL/GenBank/DDBJ databases">
        <title>whole genome sequence of Prevotella melaninogenica GAI 07411.</title>
        <authorList>
            <person name="Kondo Y."/>
            <person name="Hoshino T."/>
        </authorList>
    </citation>
    <scope>NUCLEOTIDE SEQUENCE [LARGE SCALE GENOMIC DNA]</scope>
    <source>
        <strain evidence="1 2">GAI 07411</strain>
    </source>
</reference>
<proteinExistence type="predicted"/>
<evidence type="ECO:0000313" key="2">
    <source>
        <dbReference type="Proteomes" id="UP000267517"/>
    </source>
</evidence>
<name>A0A250KFL9_9BACT</name>
<dbReference type="OrthoDB" id="1073060at2"/>
<accession>A0A250KFL9</accession>
<dbReference type="EMBL" id="AP018049">
    <property type="protein sequence ID" value="BBA28401.1"/>
    <property type="molecule type" value="Genomic_DNA"/>
</dbReference>